<proteinExistence type="predicted"/>
<dbReference type="Proteomes" id="UP000007431">
    <property type="component" value="Unassembled WGS sequence"/>
</dbReference>
<dbReference type="AlphaFoldDB" id="D8Q6Y9"/>
<gene>
    <name evidence="2" type="ORF">SCHCODRAFT_85310</name>
</gene>
<feature type="transmembrane region" description="Helical" evidence="1">
    <location>
        <begin position="96"/>
        <end position="116"/>
    </location>
</feature>
<name>D8Q6Y9_SCHCM</name>
<dbReference type="OrthoDB" id="2548253at2759"/>
<dbReference type="KEGG" id="scm:SCHCO_02504711"/>
<dbReference type="InParanoid" id="D8Q6Y9"/>
<evidence type="ECO:0000313" key="3">
    <source>
        <dbReference type="Proteomes" id="UP000007431"/>
    </source>
</evidence>
<dbReference type="GeneID" id="9592486"/>
<evidence type="ECO:0000313" key="2">
    <source>
        <dbReference type="EMBL" id="EFI95938.1"/>
    </source>
</evidence>
<evidence type="ECO:0000256" key="1">
    <source>
        <dbReference type="SAM" id="Phobius"/>
    </source>
</evidence>
<keyword evidence="1" id="KW-0472">Membrane</keyword>
<accession>D8Q6Y9</accession>
<dbReference type="VEuPathDB" id="FungiDB:SCHCODRAFT_02504711"/>
<keyword evidence="1" id="KW-0812">Transmembrane</keyword>
<keyword evidence="1" id="KW-1133">Transmembrane helix</keyword>
<keyword evidence="3" id="KW-1185">Reference proteome</keyword>
<reference evidence="2 3" key="1">
    <citation type="journal article" date="2010" name="Nat. Biotechnol.">
        <title>Genome sequence of the model mushroom Schizophyllum commune.</title>
        <authorList>
            <person name="Ohm R.A."/>
            <person name="de Jong J.F."/>
            <person name="Lugones L.G."/>
            <person name="Aerts A."/>
            <person name="Kothe E."/>
            <person name="Stajich J.E."/>
            <person name="de Vries R.P."/>
            <person name="Record E."/>
            <person name="Levasseur A."/>
            <person name="Baker S.E."/>
            <person name="Bartholomew K.A."/>
            <person name="Coutinho P.M."/>
            <person name="Erdmann S."/>
            <person name="Fowler T.J."/>
            <person name="Gathman A.C."/>
            <person name="Lombard V."/>
            <person name="Henrissat B."/>
            <person name="Knabe N."/>
            <person name="Kuees U."/>
            <person name="Lilly W.W."/>
            <person name="Lindquist E."/>
            <person name="Lucas S."/>
            <person name="Magnuson J.K."/>
            <person name="Piumi F."/>
            <person name="Raudaskoski M."/>
            <person name="Salamov A."/>
            <person name="Schmutz J."/>
            <person name="Schwarze F.W.M.R."/>
            <person name="vanKuyk P.A."/>
            <person name="Horton J.S."/>
            <person name="Grigoriev I.V."/>
            <person name="Woesten H.A.B."/>
        </authorList>
    </citation>
    <scope>NUCLEOTIDE SEQUENCE [LARGE SCALE GENOMIC DNA]</scope>
    <source>
        <strain evidence="3">H4-8 / FGSC 9210</strain>
    </source>
</reference>
<organism evidence="3">
    <name type="scientific">Schizophyllum commune (strain H4-8 / FGSC 9210)</name>
    <name type="common">Split gill fungus</name>
    <dbReference type="NCBI Taxonomy" id="578458"/>
    <lineage>
        <taxon>Eukaryota</taxon>
        <taxon>Fungi</taxon>
        <taxon>Dikarya</taxon>
        <taxon>Basidiomycota</taxon>
        <taxon>Agaricomycotina</taxon>
        <taxon>Agaricomycetes</taxon>
        <taxon>Agaricomycetidae</taxon>
        <taxon>Agaricales</taxon>
        <taxon>Schizophyllaceae</taxon>
        <taxon>Schizophyllum</taxon>
    </lineage>
</organism>
<feature type="transmembrane region" description="Helical" evidence="1">
    <location>
        <begin position="60"/>
        <end position="76"/>
    </location>
</feature>
<sequence>MYTPELLLPFLMAKAIYRWEFGWSDGKGLKRWIPTAKQVPAGHRERASVRLDKRMMGDKATLGLLIGSLLLSLLMRDTPFLRALHPAPDEAHKPNWSTFTIVFGYMMNAFFWAGHLRQGLLRHSVRKFAGQYRLGAVLMCLGTWTDFLGHLTSVVGHYDARPAYHYVQLPGLALTAW</sequence>
<dbReference type="EMBL" id="GL377307">
    <property type="protein sequence ID" value="EFI95938.1"/>
    <property type="molecule type" value="Genomic_DNA"/>
</dbReference>
<protein>
    <submittedName>
        <fullName evidence="2">Expressed protein</fullName>
    </submittedName>
</protein>
<dbReference type="HOGENOM" id="CLU_1521437_0_0_1"/>
<feature type="non-terminal residue" evidence="2">
    <location>
        <position position="177"/>
    </location>
</feature>